<keyword evidence="3" id="KW-1185">Reference proteome</keyword>
<protein>
    <submittedName>
        <fullName evidence="2">Uncharacterized protein</fullName>
    </submittedName>
</protein>
<keyword evidence="1" id="KW-0812">Transmembrane</keyword>
<evidence type="ECO:0000313" key="3">
    <source>
        <dbReference type="Proteomes" id="UP000027222"/>
    </source>
</evidence>
<feature type="transmembrane region" description="Helical" evidence="1">
    <location>
        <begin position="99"/>
        <end position="117"/>
    </location>
</feature>
<dbReference type="EMBL" id="KL142407">
    <property type="protein sequence ID" value="KDR68634.1"/>
    <property type="molecule type" value="Genomic_DNA"/>
</dbReference>
<accession>A0A067SLP9</accession>
<keyword evidence="1" id="KW-0472">Membrane</keyword>
<sequence length="131" mass="14742">MIIWVLNVRLAQENRTARSLLPIKPDKVNTDSQLSAVVFQMPDGPPFGPGFPPDYLQKTVIAYSIDSSMLSVLLFGIYSMVYFGTLYIYLTRRSSQNRIVLATITLLYLISALQIGVEWKLLILSLDGIPF</sequence>
<name>A0A067SLP9_GALM3</name>
<dbReference type="Proteomes" id="UP000027222">
    <property type="component" value="Unassembled WGS sequence"/>
</dbReference>
<reference evidence="3" key="1">
    <citation type="journal article" date="2014" name="Proc. Natl. Acad. Sci. U.S.A.">
        <title>Extensive sampling of basidiomycete genomes demonstrates inadequacy of the white-rot/brown-rot paradigm for wood decay fungi.</title>
        <authorList>
            <person name="Riley R."/>
            <person name="Salamov A.A."/>
            <person name="Brown D.W."/>
            <person name="Nagy L.G."/>
            <person name="Floudas D."/>
            <person name="Held B.W."/>
            <person name="Levasseur A."/>
            <person name="Lombard V."/>
            <person name="Morin E."/>
            <person name="Otillar R."/>
            <person name="Lindquist E.A."/>
            <person name="Sun H."/>
            <person name="LaButti K.M."/>
            <person name="Schmutz J."/>
            <person name="Jabbour D."/>
            <person name="Luo H."/>
            <person name="Baker S.E."/>
            <person name="Pisabarro A.G."/>
            <person name="Walton J.D."/>
            <person name="Blanchette R.A."/>
            <person name="Henrissat B."/>
            <person name="Martin F."/>
            <person name="Cullen D."/>
            <person name="Hibbett D.S."/>
            <person name="Grigoriev I.V."/>
        </authorList>
    </citation>
    <scope>NUCLEOTIDE SEQUENCE [LARGE SCALE GENOMIC DNA]</scope>
    <source>
        <strain evidence="3">CBS 339.88</strain>
    </source>
</reference>
<dbReference type="OrthoDB" id="10603389at2759"/>
<evidence type="ECO:0000313" key="2">
    <source>
        <dbReference type="EMBL" id="KDR68634.1"/>
    </source>
</evidence>
<keyword evidence="1" id="KW-1133">Transmembrane helix</keyword>
<organism evidence="2 3">
    <name type="scientific">Galerina marginata (strain CBS 339.88)</name>
    <dbReference type="NCBI Taxonomy" id="685588"/>
    <lineage>
        <taxon>Eukaryota</taxon>
        <taxon>Fungi</taxon>
        <taxon>Dikarya</taxon>
        <taxon>Basidiomycota</taxon>
        <taxon>Agaricomycotina</taxon>
        <taxon>Agaricomycetes</taxon>
        <taxon>Agaricomycetidae</taxon>
        <taxon>Agaricales</taxon>
        <taxon>Agaricineae</taxon>
        <taxon>Strophariaceae</taxon>
        <taxon>Galerina</taxon>
    </lineage>
</organism>
<dbReference type="AlphaFoldDB" id="A0A067SLP9"/>
<feature type="transmembrane region" description="Helical" evidence="1">
    <location>
        <begin position="69"/>
        <end position="90"/>
    </location>
</feature>
<proteinExistence type="predicted"/>
<evidence type="ECO:0000256" key="1">
    <source>
        <dbReference type="SAM" id="Phobius"/>
    </source>
</evidence>
<dbReference type="HOGENOM" id="CLU_1927766_0_0_1"/>
<gene>
    <name evidence="2" type="ORF">GALMADRAFT_1038218</name>
</gene>